<evidence type="ECO:0000256" key="9">
    <source>
        <dbReference type="ARBA" id="ARBA00023170"/>
    </source>
</evidence>
<keyword evidence="8 13" id="KW-0472">Membrane</keyword>
<reference evidence="16 17" key="1">
    <citation type="submission" date="2024-01" db="EMBL/GenBank/DDBJ databases">
        <title>The genomes of 5 underutilized Papilionoideae crops provide insights into root nodulation and disease resistanc.</title>
        <authorList>
            <person name="Jiang F."/>
        </authorList>
    </citation>
    <scope>NUCLEOTIDE SEQUENCE [LARGE SCALE GENOMIC DNA]</scope>
    <source>
        <strain evidence="16">LVBAO_FW01</strain>
        <tissue evidence="16">Leaves</tissue>
    </source>
</reference>
<dbReference type="Gene3D" id="3.40.50.2300">
    <property type="match status" value="2"/>
</dbReference>
<evidence type="ECO:0000256" key="3">
    <source>
        <dbReference type="ARBA" id="ARBA00022448"/>
    </source>
</evidence>
<dbReference type="SMART" id="SM00079">
    <property type="entry name" value="PBPe"/>
    <property type="match status" value="1"/>
</dbReference>
<evidence type="ECO:0000256" key="11">
    <source>
        <dbReference type="ARBA" id="ARBA00023286"/>
    </source>
</evidence>
<keyword evidence="4 14" id="KW-0812">Transmembrane</keyword>
<evidence type="ECO:0000256" key="10">
    <source>
        <dbReference type="ARBA" id="ARBA00023180"/>
    </source>
</evidence>
<keyword evidence="7 13" id="KW-0406">Ion transport</keyword>
<evidence type="ECO:0000259" key="15">
    <source>
        <dbReference type="SMART" id="SM00079"/>
    </source>
</evidence>
<feature type="transmembrane region" description="Helical" evidence="14">
    <location>
        <begin position="6"/>
        <end position="24"/>
    </location>
</feature>
<keyword evidence="11 13" id="KW-1071">Ligand-gated ion channel</keyword>
<evidence type="ECO:0000256" key="7">
    <source>
        <dbReference type="ARBA" id="ARBA00023065"/>
    </source>
</evidence>
<keyword evidence="17" id="KW-1185">Reference proteome</keyword>
<organism evidence="16 17">
    <name type="scientific">Canavalia gladiata</name>
    <name type="common">Sword bean</name>
    <name type="synonym">Dolichos gladiatus</name>
    <dbReference type="NCBI Taxonomy" id="3824"/>
    <lineage>
        <taxon>Eukaryota</taxon>
        <taxon>Viridiplantae</taxon>
        <taxon>Streptophyta</taxon>
        <taxon>Embryophyta</taxon>
        <taxon>Tracheophyta</taxon>
        <taxon>Spermatophyta</taxon>
        <taxon>Magnoliopsida</taxon>
        <taxon>eudicotyledons</taxon>
        <taxon>Gunneridae</taxon>
        <taxon>Pentapetalae</taxon>
        <taxon>rosids</taxon>
        <taxon>fabids</taxon>
        <taxon>Fabales</taxon>
        <taxon>Fabaceae</taxon>
        <taxon>Papilionoideae</taxon>
        <taxon>50 kb inversion clade</taxon>
        <taxon>NPAAA clade</taxon>
        <taxon>indigoferoid/millettioid clade</taxon>
        <taxon>Phaseoleae</taxon>
        <taxon>Canavalia</taxon>
    </lineage>
</organism>
<dbReference type="PANTHER" id="PTHR34836">
    <property type="entry name" value="OS06G0188250 PROTEIN"/>
    <property type="match status" value="1"/>
</dbReference>
<evidence type="ECO:0000256" key="8">
    <source>
        <dbReference type="ARBA" id="ARBA00023136"/>
    </source>
</evidence>
<feature type="transmembrane region" description="Helical" evidence="14">
    <location>
        <begin position="610"/>
        <end position="634"/>
    </location>
</feature>
<dbReference type="GO" id="GO:0015276">
    <property type="term" value="F:ligand-gated monoatomic ion channel activity"/>
    <property type="evidence" value="ECO:0007669"/>
    <property type="project" value="InterPro"/>
</dbReference>
<dbReference type="InterPro" id="IPR044440">
    <property type="entry name" value="GABAb_receptor_plant_PBP1"/>
</dbReference>
<comment type="caution">
    <text evidence="16">The sequence shown here is derived from an EMBL/GenBank/DDBJ whole genome shotgun (WGS) entry which is preliminary data.</text>
</comment>
<accession>A0AAN9L304</accession>
<evidence type="ECO:0000256" key="12">
    <source>
        <dbReference type="ARBA" id="ARBA00023303"/>
    </source>
</evidence>
<dbReference type="EMBL" id="JAYMYQ010000005">
    <property type="protein sequence ID" value="KAK7327776.1"/>
    <property type="molecule type" value="Genomic_DNA"/>
</dbReference>
<keyword evidence="10" id="KW-0325">Glycoprotein</keyword>
<dbReference type="PANTHER" id="PTHR34836:SF7">
    <property type="entry name" value="RECEPTOR LIGAND BINDING REGION DOMAIN-CONTAINING PROTEIN"/>
    <property type="match status" value="1"/>
</dbReference>
<evidence type="ECO:0000256" key="2">
    <source>
        <dbReference type="ARBA" id="ARBA00008685"/>
    </source>
</evidence>
<dbReference type="Pfam" id="PF01094">
    <property type="entry name" value="ANF_receptor"/>
    <property type="match status" value="1"/>
</dbReference>
<evidence type="ECO:0000256" key="14">
    <source>
        <dbReference type="SAM" id="Phobius"/>
    </source>
</evidence>
<dbReference type="CDD" id="cd19990">
    <property type="entry name" value="PBP1_GABAb_receptor_plant"/>
    <property type="match status" value="1"/>
</dbReference>
<keyword evidence="9 13" id="KW-0675">Receptor</keyword>
<dbReference type="SUPFAM" id="SSF53822">
    <property type="entry name" value="Periplasmic binding protein-like I"/>
    <property type="match status" value="1"/>
</dbReference>
<evidence type="ECO:0000313" key="17">
    <source>
        <dbReference type="Proteomes" id="UP001367508"/>
    </source>
</evidence>
<evidence type="ECO:0000256" key="5">
    <source>
        <dbReference type="ARBA" id="ARBA00022729"/>
    </source>
</evidence>
<comment type="similarity">
    <text evidence="2 13">Belongs to the glutamate-gated ion channel (TC 1.A.10.1) family.</text>
</comment>
<evidence type="ECO:0000256" key="6">
    <source>
        <dbReference type="ARBA" id="ARBA00022989"/>
    </source>
</evidence>
<keyword evidence="6 14" id="KW-1133">Transmembrane helix</keyword>
<feature type="domain" description="Ionotropic glutamate receptor C-terminal" evidence="15">
    <location>
        <begin position="425"/>
        <end position="772"/>
    </location>
</feature>
<gene>
    <name evidence="16" type="ORF">VNO77_21867</name>
</gene>
<comment type="function">
    <text evidence="13">Glutamate-gated receptor that probably acts as non-selective cation channel.</text>
</comment>
<dbReference type="InterPro" id="IPR028082">
    <property type="entry name" value="Peripla_BP_I"/>
</dbReference>
<evidence type="ECO:0000256" key="13">
    <source>
        <dbReference type="PIRNR" id="PIRNR037090"/>
    </source>
</evidence>
<feature type="transmembrane region" description="Helical" evidence="14">
    <location>
        <begin position="546"/>
        <end position="568"/>
    </location>
</feature>
<dbReference type="SUPFAM" id="SSF53850">
    <property type="entry name" value="Periplasmic binding protein-like II"/>
    <property type="match status" value="1"/>
</dbReference>
<dbReference type="InterPro" id="IPR017103">
    <property type="entry name" value="Iontropic_Glu_rcpt_pln"/>
</dbReference>
<dbReference type="AlphaFoldDB" id="A0AAN9L304"/>
<evidence type="ECO:0000256" key="4">
    <source>
        <dbReference type="ARBA" id="ARBA00022692"/>
    </source>
</evidence>
<name>A0AAN9L304_CANGL</name>
<dbReference type="FunFam" id="1.10.287.70:FF:000037">
    <property type="entry name" value="Glutamate receptor"/>
    <property type="match status" value="1"/>
</dbReference>
<sequence length="922" mass="104629">MSLEKFFHLHHLFPFYLILCLWPLHVMGKEVMIPIGVVLDLNSKIGSMANTCISMAYHDFYKQHPHFQTRLDLRTRDSDGDTVTAAFAASDLIKEKVHAMIGPQTSEQARFVINLGHQYKIPIISFSATSPSLSPIRSSNFIRTTQDDSSQVKAIAAIVEAYGWREIIPIYENTEYGVGFIPYLIDALDDVDTKVPYRSVIDPNSEEPQILEELKRLNQKSTKLFLVHMTGKQGLKIFAAAEKIGMMSEGYGWIVTEGLSDLLTPSAPEVMDTMQGVLGVRPKVSNTERLEDFKKRWKALSVKENLKCHTLTLFGLWAYDTVWALAMAVESQVKNEKQSGSLVNAILATKFSGLSGYFNLIGGQLEPSVVEVFNVVGHKERVIGYWSPAKGLFKDDEQSNGFKDRVGKKLKQPVWPGYTTQQPPMLRFAVPVRKGFTEFLKVENISPYNTAKFSGFVIDVFLEVLKALPFPVSYEFIPLENYGAYVGSHGNNNSTEFDAGIGDVTIIYYRTTHTDFTLPYLESGVSMVVSMKKDQKRNVWIFLKPLSWGLWLTTGAAFVLTGFIVWFMEHRSNAAFRGTPDQQLGFVFWFSFSTLVFAHRERIINNWSRLVLIVWVFVVLIITQSYTASLASMLTIESLQPAFIDIKEIKRNNYFVGYQNQSFVKTILINQLGFKESQLKAYNTPDEYHEALSNGINNGGVAAIFDEIPYINVFLAKYGSRYATVGPVYKTNGLAFGFPLKSPLVPYFSRAILNVTEDKDKFEGIKNKYFSTKIMPEDQSASMLDSQSLTVNSFAGLFIVSMVASFLSFLFYLFSFLHFHRSTLRRIYSEQPTFRSFVIQVIKHFDHKDTSLQTTMDRSDSRVQPVASPQIECVSFPTEGIDNHSRTDIDHNNKTNMVTLNEDNCIIFQLHTNETQHVRHTW</sequence>
<dbReference type="Proteomes" id="UP001367508">
    <property type="component" value="Unassembled WGS sequence"/>
</dbReference>
<dbReference type="PIRSF" id="PIRSF037090">
    <property type="entry name" value="Iontro_Glu-like_rcpt_pln"/>
    <property type="match status" value="1"/>
</dbReference>
<proteinExistence type="inferred from homology"/>
<keyword evidence="3 13" id="KW-0813">Transport</keyword>
<keyword evidence="5" id="KW-0732">Signal</keyword>
<dbReference type="FunFam" id="3.40.50.2300:FF:000081">
    <property type="entry name" value="Glutamate receptor"/>
    <property type="match status" value="1"/>
</dbReference>
<dbReference type="Pfam" id="PF00060">
    <property type="entry name" value="Lig_chan"/>
    <property type="match status" value="1"/>
</dbReference>
<evidence type="ECO:0000256" key="1">
    <source>
        <dbReference type="ARBA" id="ARBA00004141"/>
    </source>
</evidence>
<dbReference type="InterPro" id="IPR001828">
    <property type="entry name" value="ANF_lig-bd_rcpt"/>
</dbReference>
<dbReference type="InterPro" id="IPR001320">
    <property type="entry name" value="Iontro_rcpt_C"/>
</dbReference>
<protein>
    <recommendedName>
        <fullName evidence="13">Glutamate receptor</fullName>
    </recommendedName>
</protein>
<dbReference type="Gene3D" id="1.10.287.70">
    <property type="match status" value="1"/>
</dbReference>
<dbReference type="CDD" id="cd13686">
    <property type="entry name" value="GluR_Plant"/>
    <property type="match status" value="1"/>
</dbReference>
<evidence type="ECO:0000313" key="16">
    <source>
        <dbReference type="EMBL" id="KAK7327776.1"/>
    </source>
</evidence>
<dbReference type="Gene3D" id="3.40.190.10">
    <property type="entry name" value="Periplasmic binding protein-like II"/>
    <property type="match status" value="1"/>
</dbReference>
<keyword evidence="12 13" id="KW-0407">Ion channel</keyword>
<dbReference type="GO" id="GO:0016020">
    <property type="term" value="C:membrane"/>
    <property type="evidence" value="ECO:0007669"/>
    <property type="project" value="UniProtKB-SubCell"/>
</dbReference>
<comment type="subcellular location">
    <subcellularLocation>
        <location evidence="1">Membrane</location>
        <topology evidence="1">Multi-pass membrane protein</topology>
    </subcellularLocation>
</comment>
<dbReference type="InterPro" id="IPR015683">
    <property type="entry name" value="Ionotropic_Glu_rcpt"/>
</dbReference>
<feature type="transmembrane region" description="Helical" evidence="14">
    <location>
        <begin position="794"/>
        <end position="817"/>
    </location>
</feature>